<feature type="region of interest" description="Disordered" evidence="2">
    <location>
        <begin position="593"/>
        <end position="620"/>
    </location>
</feature>
<feature type="domain" description="Telomerase activating protein Est1-like N-terminal" evidence="4">
    <location>
        <begin position="58"/>
        <end position="167"/>
    </location>
</feature>
<evidence type="ECO:0000313" key="5">
    <source>
        <dbReference type="EMBL" id="KAJ8921440.1"/>
    </source>
</evidence>
<evidence type="ECO:0000259" key="3">
    <source>
        <dbReference type="Pfam" id="PF10373"/>
    </source>
</evidence>
<evidence type="ECO:0000313" key="6">
    <source>
        <dbReference type="Proteomes" id="UP001159042"/>
    </source>
</evidence>
<organism evidence="5 6">
    <name type="scientific">Exocentrus adspersus</name>
    <dbReference type="NCBI Taxonomy" id="1586481"/>
    <lineage>
        <taxon>Eukaryota</taxon>
        <taxon>Metazoa</taxon>
        <taxon>Ecdysozoa</taxon>
        <taxon>Arthropoda</taxon>
        <taxon>Hexapoda</taxon>
        <taxon>Insecta</taxon>
        <taxon>Pterygota</taxon>
        <taxon>Neoptera</taxon>
        <taxon>Endopterygota</taxon>
        <taxon>Coleoptera</taxon>
        <taxon>Polyphaga</taxon>
        <taxon>Cucujiformia</taxon>
        <taxon>Chrysomeloidea</taxon>
        <taxon>Cerambycidae</taxon>
        <taxon>Lamiinae</taxon>
        <taxon>Acanthocinini</taxon>
        <taxon>Exocentrus</taxon>
    </lineage>
</organism>
<dbReference type="GO" id="GO:0042162">
    <property type="term" value="F:telomeric DNA binding"/>
    <property type="evidence" value="ECO:0007669"/>
    <property type="project" value="TreeGrafter"/>
</dbReference>
<evidence type="ECO:0000256" key="2">
    <source>
        <dbReference type="SAM" id="MobiDB-lite"/>
    </source>
</evidence>
<dbReference type="InterPro" id="IPR045153">
    <property type="entry name" value="Est1/Ebs1-like"/>
</dbReference>
<dbReference type="GO" id="GO:0070034">
    <property type="term" value="F:telomerase RNA binding"/>
    <property type="evidence" value="ECO:0007669"/>
    <property type="project" value="TreeGrafter"/>
</dbReference>
<dbReference type="EMBL" id="JANEYG010000010">
    <property type="protein sequence ID" value="KAJ8921440.1"/>
    <property type="molecule type" value="Genomic_DNA"/>
</dbReference>
<keyword evidence="6" id="KW-1185">Reference proteome</keyword>
<dbReference type="InterPro" id="IPR019458">
    <property type="entry name" value="Est1-like_N"/>
</dbReference>
<feature type="region of interest" description="Disordered" evidence="2">
    <location>
        <begin position="519"/>
        <end position="556"/>
    </location>
</feature>
<evidence type="ECO:0000256" key="1">
    <source>
        <dbReference type="ARBA" id="ARBA00023161"/>
    </source>
</evidence>
<accession>A0AAV8W610</accession>
<comment type="caution">
    <text evidence="5">The sequence shown here is derived from an EMBL/GenBank/DDBJ whole genome shotgun (WGS) entry which is preliminary data.</text>
</comment>
<dbReference type="GO" id="GO:0000184">
    <property type="term" value="P:nuclear-transcribed mRNA catabolic process, nonsense-mediated decay"/>
    <property type="evidence" value="ECO:0007669"/>
    <property type="project" value="UniProtKB-KW"/>
</dbReference>
<feature type="domain" description="DNA/RNA-binding" evidence="3">
    <location>
        <begin position="171"/>
        <end position="432"/>
    </location>
</feature>
<evidence type="ECO:0000259" key="4">
    <source>
        <dbReference type="Pfam" id="PF10374"/>
    </source>
</evidence>
<dbReference type="Pfam" id="PF10374">
    <property type="entry name" value="EST1"/>
    <property type="match status" value="1"/>
</dbReference>
<protein>
    <recommendedName>
        <fullName evidence="7">Protein SMG7</fullName>
    </recommendedName>
</protein>
<feature type="compositionally biased region" description="Polar residues" evidence="2">
    <location>
        <begin position="701"/>
        <end position="711"/>
    </location>
</feature>
<reference evidence="5 6" key="1">
    <citation type="journal article" date="2023" name="Insect Mol. Biol.">
        <title>Genome sequencing provides insights into the evolution of gene families encoding plant cell wall-degrading enzymes in longhorned beetles.</title>
        <authorList>
            <person name="Shin N.R."/>
            <person name="Okamura Y."/>
            <person name="Kirsch R."/>
            <person name="Pauchet Y."/>
        </authorList>
    </citation>
    <scope>NUCLEOTIDE SEQUENCE [LARGE SCALE GENOMIC DNA]</scope>
    <source>
        <strain evidence="5">EAD_L_NR</strain>
    </source>
</reference>
<feature type="region of interest" description="Disordered" evidence="2">
    <location>
        <begin position="692"/>
        <end position="711"/>
    </location>
</feature>
<dbReference type="Proteomes" id="UP001159042">
    <property type="component" value="Unassembled WGS sequence"/>
</dbReference>
<gene>
    <name evidence="5" type="ORF">NQ315_003058</name>
</gene>
<dbReference type="InterPro" id="IPR011990">
    <property type="entry name" value="TPR-like_helical_dom_sf"/>
</dbReference>
<dbReference type="InterPro" id="IPR018834">
    <property type="entry name" value="DNA/RNA-bd_Est1-type"/>
</dbReference>
<feature type="compositionally biased region" description="Low complexity" evidence="2">
    <location>
        <begin position="609"/>
        <end position="620"/>
    </location>
</feature>
<proteinExistence type="predicted"/>
<dbReference type="Pfam" id="PF10373">
    <property type="entry name" value="EST1_DNA_bind"/>
    <property type="match status" value="1"/>
</dbReference>
<dbReference type="Gene3D" id="1.25.40.10">
    <property type="entry name" value="Tetratricopeptide repeat domain"/>
    <property type="match status" value="1"/>
</dbReference>
<dbReference type="PANTHER" id="PTHR15696">
    <property type="entry name" value="SMG-7 SUPPRESSOR WITH MORPHOLOGICAL EFFECT ON GENITALIA PROTEIN 7"/>
    <property type="match status" value="1"/>
</dbReference>
<dbReference type="PANTHER" id="PTHR15696:SF5">
    <property type="entry name" value="NONSENSE-MEDIATED MRNA DECAY FACTOR SMG7"/>
    <property type="match status" value="1"/>
</dbReference>
<name>A0AAV8W610_9CUCU</name>
<evidence type="ECO:0008006" key="7">
    <source>
        <dbReference type="Google" id="ProtNLM"/>
    </source>
</evidence>
<feature type="region of interest" description="Disordered" evidence="2">
    <location>
        <begin position="726"/>
        <end position="766"/>
    </location>
</feature>
<dbReference type="GO" id="GO:0005697">
    <property type="term" value="C:telomerase holoenzyme complex"/>
    <property type="evidence" value="ECO:0007669"/>
    <property type="project" value="TreeGrafter"/>
</dbReference>
<dbReference type="FunFam" id="1.25.40.10:FF:000014">
    <property type="entry name" value="SMG7 nonsense mediated mRNA decay factor"/>
    <property type="match status" value="1"/>
</dbReference>
<sequence length="942" mass="107041">MGYKAAVQVLKQADDLKAKVCRKNDWLNDGTAWTDQQRLQTIYHQVLVLDLEYALDKKVEQDLWNIGFKNHISSLQELARDKKNPHRSDCQALLTWALESASGFYLSLLQELCNTFDIDLPFRRRGNVYGQINQTSEQVDLPQTSSCLYICQYCLVHLGDIARYRNQRKQAESFYKQAILVSPTSGHPYNQLALLEASQGNKLSTVFYYIRGIAVKNPFPASATNLLSTLSSAIDKDSPTEKIQARMTVNEFIQLFLCTHGYFHTVTELKQAELAVKSLNSIMTALVATQSFTKDMLIKLTIINLYAFKHIGANPCKIEELTTDEMRVRDLVLELIAGSLCAFLVPVHTLKMDDTLLDYYALPAVKFLLYFVQNDQDVLKEKVFTNRLQIWPSLVKLLNNVQKYLKVLNYNKYTKLPLAEDKALQGFLPLSRNFKEFDFKQDCDDPKIEKLVRMKRIVNISTWLTEIDVNGSKLIMKNEVNGETVFEPGSTQPDPTNDLLEEMKSFSVSENSDAVKQKNIEKKAGILKPQGSLEKSREERELLSNSSSSVDATANISFPAQNNNKLEVQKSKRGKQNVALQSIFKKMEENKQVKFSVDEPEPQKPFDSPPSQQNPQQNNQNQNQFNISLRTQSFNQNHPAFPLTPSTQPDYLTSLRNVPNIQLDKETNYQFPKNDNVPMQIMPPYPPHPQNMNHNMPQNPSTGYQQPQNSYGNPQMSTPYQNMAFPSSHPFNTWKREEMPPMPSPSWWQNSGQPPPPPPNQNYRQDGYPMNFPPYTNNMNMPSYLQQSNQMMQKHEYKPANSQGSGDVFNSPWNNYSGGYLNEGAGLSRENSSNHGMSMRQAMLKEANFPEAVGPPGSGMGRMSNPPPENKFMQAPNTTPGYSLFNTNSWTPNLAGQLRNNLKQTENPTSHLPQQSLFSGHGPKSLAQLLEHQQSQLTKNDL</sequence>
<dbReference type="AlphaFoldDB" id="A0AAV8W610"/>
<keyword evidence="1" id="KW-0866">Nonsense-mediated mRNA decay</keyword>
<dbReference type="SUPFAM" id="SSF48452">
    <property type="entry name" value="TPR-like"/>
    <property type="match status" value="1"/>
</dbReference>